<comment type="caution">
    <text evidence="9">The sequence shown here is derived from an EMBL/GenBank/DDBJ whole genome shotgun (WGS) entry which is preliminary data.</text>
</comment>
<evidence type="ECO:0000256" key="6">
    <source>
        <dbReference type="ARBA" id="ARBA00023136"/>
    </source>
</evidence>
<evidence type="ECO:0000256" key="7">
    <source>
        <dbReference type="RuleBase" id="RU363032"/>
    </source>
</evidence>
<accession>A0AAW5B4J1</accession>
<feature type="transmembrane region" description="Helical" evidence="7">
    <location>
        <begin position="266"/>
        <end position="288"/>
    </location>
</feature>
<dbReference type="CDD" id="cd06261">
    <property type="entry name" value="TM_PBP2"/>
    <property type="match status" value="1"/>
</dbReference>
<keyword evidence="6 7" id="KW-0472">Membrane</keyword>
<organism evidence="9 10">
    <name type="scientific">Oceanobacillus jordanicus</name>
    <dbReference type="NCBI Taxonomy" id="2867266"/>
    <lineage>
        <taxon>Bacteria</taxon>
        <taxon>Bacillati</taxon>
        <taxon>Bacillota</taxon>
        <taxon>Bacilli</taxon>
        <taxon>Bacillales</taxon>
        <taxon>Bacillaceae</taxon>
        <taxon>Oceanobacillus</taxon>
    </lineage>
</organism>
<dbReference type="Pfam" id="PF00528">
    <property type="entry name" value="BPD_transp_1"/>
    <property type="match status" value="1"/>
</dbReference>
<evidence type="ECO:0000256" key="4">
    <source>
        <dbReference type="ARBA" id="ARBA00022692"/>
    </source>
</evidence>
<dbReference type="GO" id="GO:0055085">
    <property type="term" value="P:transmembrane transport"/>
    <property type="evidence" value="ECO:0007669"/>
    <property type="project" value="InterPro"/>
</dbReference>
<proteinExistence type="inferred from homology"/>
<evidence type="ECO:0000259" key="8">
    <source>
        <dbReference type="PROSITE" id="PS50928"/>
    </source>
</evidence>
<dbReference type="InterPro" id="IPR050809">
    <property type="entry name" value="UgpAE/MalFG_permease"/>
</dbReference>
<sequence length="296" mass="32928">MEIAKSKLSMKSKLGKIIPYLYLAPSVILVGIFCIYSDVFSLIVSFAEWDGLNEMKFIGFQNYMNMFQDPNFLLSSLNTLIWVVGTLLIPVAIALLFAIAITHVKTQSFFKTVFYLPNALSQTIAGIILTTILSTYGLPHLLGVMGFDSLANDWLTVPYLNTLIMVVSSGWQGIGLNLILFIVGLNQIPKEPIEAARIEGAQGIKLYRKVVLPLLKPIMLIVLLMSLVNSFKSFDTIWVMTNGGPYRTSETLAVTMYKEAFVNNQLGYGSAIAMFLSVTVLIISWLLLRDTFKGEE</sequence>
<dbReference type="InterPro" id="IPR035906">
    <property type="entry name" value="MetI-like_sf"/>
</dbReference>
<keyword evidence="2 7" id="KW-0813">Transport</keyword>
<evidence type="ECO:0000256" key="3">
    <source>
        <dbReference type="ARBA" id="ARBA00022475"/>
    </source>
</evidence>
<evidence type="ECO:0000256" key="2">
    <source>
        <dbReference type="ARBA" id="ARBA00022448"/>
    </source>
</evidence>
<feature type="transmembrane region" description="Helical" evidence="7">
    <location>
        <begin position="20"/>
        <end position="47"/>
    </location>
</feature>
<comment type="similarity">
    <text evidence="7">Belongs to the binding-protein-dependent transport system permease family.</text>
</comment>
<evidence type="ECO:0000313" key="9">
    <source>
        <dbReference type="EMBL" id="MCG3418172.1"/>
    </source>
</evidence>
<feature type="domain" description="ABC transmembrane type-1" evidence="8">
    <location>
        <begin position="76"/>
        <end position="287"/>
    </location>
</feature>
<evidence type="ECO:0000256" key="1">
    <source>
        <dbReference type="ARBA" id="ARBA00004651"/>
    </source>
</evidence>
<comment type="subcellular location">
    <subcellularLocation>
        <location evidence="1 7">Cell membrane</location>
        <topology evidence="1 7">Multi-pass membrane protein</topology>
    </subcellularLocation>
</comment>
<dbReference type="RefSeq" id="WP_238018228.1">
    <property type="nucleotide sequence ID" value="NZ_JAIFZM010000002.1"/>
</dbReference>
<feature type="transmembrane region" description="Helical" evidence="7">
    <location>
        <begin position="80"/>
        <end position="101"/>
    </location>
</feature>
<dbReference type="PROSITE" id="PS50928">
    <property type="entry name" value="ABC_TM1"/>
    <property type="match status" value="1"/>
</dbReference>
<dbReference type="PANTHER" id="PTHR43227:SF11">
    <property type="entry name" value="BLL4140 PROTEIN"/>
    <property type="match status" value="1"/>
</dbReference>
<gene>
    <name evidence="9" type="ORF">K3T81_03310</name>
</gene>
<dbReference type="Proteomes" id="UP001199631">
    <property type="component" value="Unassembled WGS sequence"/>
</dbReference>
<dbReference type="InterPro" id="IPR000515">
    <property type="entry name" value="MetI-like"/>
</dbReference>
<dbReference type="EMBL" id="JAIFZM010000002">
    <property type="protein sequence ID" value="MCG3418172.1"/>
    <property type="molecule type" value="Genomic_DNA"/>
</dbReference>
<dbReference type="PANTHER" id="PTHR43227">
    <property type="entry name" value="BLL4140 PROTEIN"/>
    <property type="match status" value="1"/>
</dbReference>
<reference evidence="9 10" key="1">
    <citation type="journal article" date="2022" name="Evol. Bioinform. Online">
        <title>Draft Genome Sequence of Oceanobacillus jordanicus Strain GSFE11, a Halotolerant Plant Growth-Promoting Bacterial Endophyte Isolated From the Jordan Valley.</title>
        <authorList>
            <person name="Alhindi T."/>
            <person name="Albdaiwi R."/>
        </authorList>
    </citation>
    <scope>NUCLEOTIDE SEQUENCE [LARGE SCALE GENOMIC DNA]</scope>
    <source>
        <strain evidence="9 10">GSFE11</strain>
    </source>
</reference>
<dbReference type="Gene3D" id="1.10.3720.10">
    <property type="entry name" value="MetI-like"/>
    <property type="match status" value="1"/>
</dbReference>
<protein>
    <submittedName>
        <fullName evidence="9">Sugar ABC transporter permease</fullName>
    </submittedName>
</protein>
<keyword evidence="5 7" id="KW-1133">Transmembrane helix</keyword>
<keyword evidence="3" id="KW-1003">Cell membrane</keyword>
<dbReference type="GO" id="GO:0005886">
    <property type="term" value="C:plasma membrane"/>
    <property type="evidence" value="ECO:0007669"/>
    <property type="project" value="UniProtKB-SubCell"/>
</dbReference>
<feature type="transmembrane region" description="Helical" evidence="7">
    <location>
        <begin position="159"/>
        <end position="185"/>
    </location>
</feature>
<dbReference type="AlphaFoldDB" id="A0AAW5B4J1"/>
<keyword evidence="10" id="KW-1185">Reference proteome</keyword>
<evidence type="ECO:0000256" key="5">
    <source>
        <dbReference type="ARBA" id="ARBA00022989"/>
    </source>
</evidence>
<feature type="transmembrane region" description="Helical" evidence="7">
    <location>
        <begin position="206"/>
        <end position="228"/>
    </location>
</feature>
<name>A0AAW5B4J1_9BACI</name>
<keyword evidence="4 7" id="KW-0812">Transmembrane</keyword>
<feature type="transmembrane region" description="Helical" evidence="7">
    <location>
        <begin position="113"/>
        <end position="139"/>
    </location>
</feature>
<dbReference type="SUPFAM" id="SSF161098">
    <property type="entry name" value="MetI-like"/>
    <property type="match status" value="1"/>
</dbReference>
<evidence type="ECO:0000313" key="10">
    <source>
        <dbReference type="Proteomes" id="UP001199631"/>
    </source>
</evidence>